<name>A0ABY5JWL7_9BACI</name>
<evidence type="ECO:0000256" key="1">
    <source>
        <dbReference type="SAM" id="Phobius"/>
    </source>
</evidence>
<reference evidence="2" key="1">
    <citation type="submission" date="2022-07" db="EMBL/GenBank/DDBJ databases">
        <title>FELIX.</title>
        <authorList>
            <person name="Wan K.H."/>
            <person name="Park S."/>
            <person name="Lawrence Q."/>
            <person name="Eichenberger J.P."/>
            <person name="Booth B.W."/>
            <person name="Piaggio A.J."/>
            <person name="Chandler J.C."/>
            <person name="Franklin A.B."/>
            <person name="Celniker S.E."/>
        </authorList>
    </citation>
    <scope>NUCLEOTIDE SEQUENCE</scope>
    <source>
        <strain evidence="2">QA-1986 374</strain>
    </source>
</reference>
<keyword evidence="1" id="KW-1133">Transmembrane helix</keyword>
<evidence type="ECO:0000313" key="2">
    <source>
        <dbReference type="EMBL" id="UUI04174.1"/>
    </source>
</evidence>
<dbReference type="EMBL" id="CP101914">
    <property type="protein sequence ID" value="UUI04174.1"/>
    <property type="molecule type" value="Genomic_DNA"/>
</dbReference>
<proteinExistence type="predicted"/>
<dbReference type="RefSeq" id="WP_256709140.1">
    <property type="nucleotide sequence ID" value="NZ_CP101914.1"/>
</dbReference>
<keyword evidence="1" id="KW-0472">Membrane</keyword>
<dbReference type="Proteomes" id="UP001059773">
    <property type="component" value="Chromosome"/>
</dbReference>
<feature type="transmembrane region" description="Helical" evidence="1">
    <location>
        <begin position="40"/>
        <end position="63"/>
    </location>
</feature>
<protein>
    <submittedName>
        <fullName evidence="2">Uncharacterized protein</fullName>
    </submittedName>
</protein>
<organism evidence="2 3">
    <name type="scientific">Oceanobacillus jeddahense</name>
    <dbReference type="NCBI Taxonomy" id="1462527"/>
    <lineage>
        <taxon>Bacteria</taxon>
        <taxon>Bacillati</taxon>
        <taxon>Bacillota</taxon>
        <taxon>Bacilli</taxon>
        <taxon>Bacillales</taxon>
        <taxon>Bacillaceae</taxon>
        <taxon>Oceanobacillus</taxon>
    </lineage>
</organism>
<keyword evidence="3" id="KW-1185">Reference proteome</keyword>
<sequence>MKRKGMDKGDEIVGFAISYIIVIIFLMTDVYVFFSEDSIVAKSLAVISFIGFMLLITPIIKLIPRLKR</sequence>
<accession>A0ABY5JWL7</accession>
<feature type="transmembrane region" description="Helical" evidence="1">
    <location>
        <begin position="12"/>
        <end position="34"/>
    </location>
</feature>
<keyword evidence="1" id="KW-0812">Transmembrane</keyword>
<gene>
    <name evidence="2" type="ORF">NP439_05720</name>
</gene>
<evidence type="ECO:0000313" key="3">
    <source>
        <dbReference type="Proteomes" id="UP001059773"/>
    </source>
</evidence>